<keyword evidence="2" id="KW-0472">Membrane</keyword>
<keyword evidence="2" id="KW-0812">Transmembrane</keyword>
<reference evidence="3 4" key="1">
    <citation type="journal article" date="2015" name="Nat. Commun.">
        <title>Outbred genome sequencing and CRISPR/Cas9 gene editing in butterflies.</title>
        <authorList>
            <person name="Li X."/>
            <person name="Fan D."/>
            <person name="Zhang W."/>
            <person name="Liu G."/>
            <person name="Zhang L."/>
            <person name="Zhao L."/>
            <person name="Fang X."/>
            <person name="Chen L."/>
            <person name="Dong Y."/>
            <person name="Chen Y."/>
            <person name="Ding Y."/>
            <person name="Zhao R."/>
            <person name="Feng M."/>
            <person name="Zhu Y."/>
            <person name="Feng Y."/>
            <person name="Jiang X."/>
            <person name="Zhu D."/>
            <person name="Xiang H."/>
            <person name="Feng X."/>
            <person name="Li S."/>
            <person name="Wang J."/>
            <person name="Zhang G."/>
            <person name="Kronforst M.R."/>
            <person name="Wang W."/>
        </authorList>
    </citation>
    <scope>NUCLEOTIDE SEQUENCE [LARGE SCALE GENOMIC DNA]</scope>
    <source>
        <strain evidence="3">Ya'a_city_454_Px</strain>
        <tissue evidence="3">Whole body</tissue>
    </source>
</reference>
<evidence type="ECO:0000313" key="4">
    <source>
        <dbReference type="Proteomes" id="UP000053268"/>
    </source>
</evidence>
<keyword evidence="4" id="KW-1185">Reference proteome</keyword>
<feature type="region of interest" description="Disordered" evidence="1">
    <location>
        <begin position="101"/>
        <end position="120"/>
    </location>
</feature>
<keyword evidence="2" id="KW-1133">Transmembrane helix</keyword>
<dbReference type="AlphaFoldDB" id="A0A194QI09"/>
<proteinExistence type="predicted"/>
<feature type="region of interest" description="Disordered" evidence="1">
    <location>
        <begin position="38"/>
        <end position="59"/>
    </location>
</feature>
<organism evidence="3 4">
    <name type="scientific">Papilio xuthus</name>
    <name type="common">Asian swallowtail butterfly</name>
    <dbReference type="NCBI Taxonomy" id="66420"/>
    <lineage>
        <taxon>Eukaryota</taxon>
        <taxon>Metazoa</taxon>
        <taxon>Ecdysozoa</taxon>
        <taxon>Arthropoda</taxon>
        <taxon>Hexapoda</taxon>
        <taxon>Insecta</taxon>
        <taxon>Pterygota</taxon>
        <taxon>Neoptera</taxon>
        <taxon>Endopterygota</taxon>
        <taxon>Lepidoptera</taxon>
        <taxon>Glossata</taxon>
        <taxon>Ditrysia</taxon>
        <taxon>Papilionoidea</taxon>
        <taxon>Papilionidae</taxon>
        <taxon>Papilioninae</taxon>
        <taxon>Papilio</taxon>
    </lineage>
</organism>
<feature type="transmembrane region" description="Helical" evidence="2">
    <location>
        <begin position="136"/>
        <end position="155"/>
    </location>
</feature>
<sequence>MLAEGGGTSLHARCMLVACLSPFFYFSHVRVLSTSVTDTQGNPATSLHTGQDDVPSTGIKSQKDGLHEAPIYIYNLQIQIFSLTLAVCSVLRHHRRRSSAGVTRPDFQTSPAAPRALTPRPSVALQHSARRHINHISLFCISFILITIISNQPAFHYNIQSTRSTLVESSFFIEEGANDQPIV</sequence>
<evidence type="ECO:0000256" key="1">
    <source>
        <dbReference type="SAM" id="MobiDB-lite"/>
    </source>
</evidence>
<evidence type="ECO:0000256" key="2">
    <source>
        <dbReference type="SAM" id="Phobius"/>
    </source>
</evidence>
<feature type="compositionally biased region" description="Polar residues" evidence="1">
    <location>
        <begin position="38"/>
        <end position="49"/>
    </location>
</feature>
<protein>
    <submittedName>
        <fullName evidence="3">Uncharacterized protein</fullName>
    </submittedName>
</protein>
<dbReference type="EMBL" id="KQ458761">
    <property type="protein sequence ID" value="KPJ05193.1"/>
    <property type="molecule type" value="Genomic_DNA"/>
</dbReference>
<dbReference type="Proteomes" id="UP000053268">
    <property type="component" value="Unassembled WGS sequence"/>
</dbReference>
<feature type="transmembrane region" description="Helical" evidence="2">
    <location>
        <begin position="71"/>
        <end position="91"/>
    </location>
</feature>
<name>A0A194QI09_PAPXU</name>
<accession>A0A194QI09</accession>
<gene>
    <name evidence="3" type="ORF">RR46_04030</name>
</gene>
<evidence type="ECO:0000313" key="3">
    <source>
        <dbReference type="EMBL" id="KPJ05193.1"/>
    </source>
</evidence>